<dbReference type="EMBL" id="JAJAGQ010000014">
    <property type="protein sequence ID" value="KAJ8542804.1"/>
    <property type="molecule type" value="Genomic_DNA"/>
</dbReference>
<sequence length="115" mass="13473">MNGDFTFIENFTNPNRKLDVRFEHLDIELYFSDSLIATQVLQPFTQKQRETRLVQVHMISSLVYLPPISAFKLQKQSLIKKTSHWTPESYYISNYYGTCQQNKAATLVEMDTMSI</sequence>
<keyword evidence="2" id="KW-1185">Reference proteome</keyword>
<proteinExistence type="predicted"/>
<evidence type="ECO:0000313" key="2">
    <source>
        <dbReference type="Proteomes" id="UP001152561"/>
    </source>
</evidence>
<comment type="caution">
    <text evidence="1">The sequence shown here is derived from an EMBL/GenBank/DDBJ whole genome shotgun (WGS) entry which is preliminary data.</text>
</comment>
<gene>
    <name evidence="1" type="ORF">K7X08_005327</name>
</gene>
<organism evidence="1 2">
    <name type="scientific">Anisodus acutangulus</name>
    <dbReference type="NCBI Taxonomy" id="402998"/>
    <lineage>
        <taxon>Eukaryota</taxon>
        <taxon>Viridiplantae</taxon>
        <taxon>Streptophyta</taxon>
        <taxon>Embryophyta</taxon>
        <taxon>Tracheophyta</taxon>
        <taxon>Spermatophyta</taxon>
        <taxon>Magnoliopsida</taxon>
        <taxon>eudicotyledons</taxon>
        <taxon>Gunneridae</taxon>
        <taxon>Pentapetalae</taxon>
        <taxon>asterids</taxon>
        <taxon>lamiids</taxon>
        <taxon>Solanales</taxon>
        <taxon>Solanaceae</taxon>
        <taxon>Solanoideae</taxon>
        <taxon>Hyoscyameae</taxon>
        <taxon>Anisodus</taxon>
    </lineage>
</organism>
<protein>
    <submittedName>
        <fullName evidence="1">Uncharacterized protein</fullName>
    </submittedName>
</protein>
<dbReference type="AlphaFoldDB" id="A0A9Q1LUN1"/>
<dbReference type="Proteomes" id="UP001152561">
    <property type="component" value="Unassembled WGS sequence"/>
</dbReference>
<accession>A0A9Q1LUN1</accession>
<reference evidence="2" key="1">
    <citation type="journal article" date="2023" name="Proc. Natl. Acad. Sci. U.S.A.">
        <title>Genomic and structural basis for evolution of tropane alkaloid biosynthesis.</title>
        <authorList>
            <person name="Wanga Y.-J."/>
            <person name="Taina T."/>
            <person name="Yua J.-Y."/>
            <person name="Lia J."/>
            <person name="Xua B."/>
            <person name="Chenc J."/>
            <person name="D'Auriad J.C."/>
            <person name="Huanga J.-P."/>
            <person name="Huanga S.-X."/>
        </authorList>
    </citation>
    <scope>NUCLEOTIDE SEQUENCE [LARGE SCALE GENOMIC DNA]</scope>
    <source>
        <strain evidence="2">cv. KIB-2019</strain>
    </source>
</reference>
<dbReference type="OrthoDB" id="630676at2759"/>
<name>A0A9Q1LUN1_9SOLA</name>
<evidence type="ECO:0000313" key="1">
    <source>
        <dbReference type="EMBL" id="KAJ8542804.1"/>
    </source>
</evidence>